<dbReference type="RefSeq" id="WP_167514362.1">
    <property type="nucleotide sequence ID" value="NZ_CAXUPI020000003.1"/>
</dbReference>
<gene>
    <name evidence="2" type="ORF">ATF69_3278</name>
</gene>
<dbReference type="GeneID" id="51113693"/>
<evidence type="ECO:0000313" key="2">
    <source>
        <dbReference type="EMBL" id="TWG35716.1"/>
    </source>
</evidence>
<comment type="caution">
    <text evidence="2">The sequence shown here is derived from an EMBL/GenBank/DDBJ whole genome shotgun (WGS) entry which is preliminary data.</text>
</comment>
<accession>A0A561XHW6</accession>
<keyword evidence="1" id="KW-1133">Transmembrane helix</keyword>
<reference evidence="2 3" key="1">
    <citation type="journal article" date="2015" name="Stand. Genomic Sci.">
        <title>Genomic Encyclopedia of Bacterial and Archaeal Type Strains, Phase III: the genomes of soil and plant-associated and newly described type strains.</title>
        <authorList>
            <person name="Whitman W.B."/>
            <person name="Woyke T."/>
            <person name="Klenk H.P."/>
            <person name="Zhou Y."/>
            <person name="Lilburn T.G."/>
            <person name="Beck B.J."/>
            <person name="De Vos P."/>
            <person name="Vandamme P."/>
            <person name="Eisen J.A."/>
            <person name="Garrity G."/>
            <person name="Hugenholtz P."/>
            <person name="Kyrpides N.C."/>
        </authorList>
    </citation>
    <scope>NUCLEOTIDE SEQUENCE [LARGE SCALE GENOMIC DNA]</scope>
    <source>
        <strain evidence="2 3">DSM 64</strain>
    </source>
</reference>
<dbReference type="EMBL" id="VJWE01000015">
    <property type="protein sequence ID" value="TWG35716.1"/>
    <property type="molecule type" value="Genomic_DNA"/>
</dbReference>
<sequence length="53" mass="6383">MMYPPSRKTEAYRWAMGWAMLACALAWGVVEFLALQRARWQLWRERLHTPAHH</sequence>
<keyword evidence="1" id="KW-0812">Transmembrane</keyword>
<name>A0A561XHW6_ACIDE</name>
<dbReference type="Proteomes" id="UP000321485">
    <property type="component" value="Unassembled WGS sequence"/>
</dbReference>
<dbReference type="AlphaFoldDB" id="A0A561XHW6"/>
<feature type="transmembrane region" description="Helical" evidence="1">
    <location>
        <begin position="12"/>
        <end position="35"/>
    </location>
</feature>
<organism evidence="2 3">
    <name type="scientific">Acidovorax delafieldii</name>
    <name type="common">Pseudomonas delafieldii</name>
    <dbReference type="NCBI Taxonomy" id="47920"/>
    <lineage>
        <taxon>Bacteria</taxon>
        <taxon>Pseudomonadati</taxon>
        <taxon>Pseudomonadota</taxon>
        <taxon>Betaproteobacteria</taxon>
        <taxon>Burkholderiales</taxon>
        <taxon>Comamonadaceae</taxon>
        <taxon>Acidovorax</taxon>
    </lineage>
</organism>
<keyword evidence="1" id="KW-0472">Membrane</keyword>
<protein>
    <submittedName>
        <fullName evidence="2">Uncharacterized protein</fullName>
    </submittedName>
</protein>
<proteinExistence type="predicted"/>
<evidence type="ECO:0000313" key="3">
    <source>
        <dbReference type="Proteomes" id="UP000321485"/>
    </source>
</evidence>
<evidence type="ECO:0000256" key="1">
    <source>
        <dbReference type="SAM" id="Phobius"/>
    </source>
</evidence>